<dbReference type="EMBL" id="JAHHUM010002325">
    <property type="protein sequence ID" value="KAK5604790.1"/>
    <property type="molecule type" value="Genomic_DNA"/>
</dbReference>
<evidence type="ECO:0000256" key="1">
    <source>
        <dbReference type="SAM" id="MobiDB-lite"/>
    </source>
</evidence>
<organism evidence="2 3">
    <name type="scientific">Crenichthys baileyi</name>
    <name type="common">White River springfish</name>
    <dbReference type="NCBI Taxonomy" id="28760"/>
    <lineage>
        <taxon>Eukaryota</taxon>
        <taxon>Metazoa</taxon>
        <taxon>Chordata</taxon>
        <taxon>Craniata</taxon>
        <taxon>Vertebrata</taxon>
        <taxon>Euteleostomi</taxon>
        <taxon>Actinopterygii</taxon>
        <taxon>Neopterygii</taxon>
        <taxon>Teleostei</taxon>
        <taxon>Neoteleostei</taxon>
        <taxon>Acanthomorphata</taxon>
        <taxon>Ovalentaria</taxon>
        <taxon>Atherinomorphae</taxon>
        <taxon>Cyprinodontiformes</taxon>
        <taxon>Goodeidae</taxon>
        <taxon>Crenichthys</taxon>
    </lineage>
</organism>
<feature type="region of interest" description="Disordered" evidence="1">
    <location>
        <begin position="96"/>
        <end position="149"/>
    </location>
</feature>
<reference evidence="2 3" key="1">
    <citation type="submission" date="2021-06" db="EMBL/GenBank/DDBJ databases">
        <authorList>
            <person name="Palmer J.M."/>
        </authorList>
    </citation>
    <scope>NUCLEOTIDE SEQUENCE [LARGE SCALE GENOMIC DNA]</scope>
    <source>
        <strain evidence="2 3">MEX-2019</strain>
        <tissue evidence="2">Muscle</tissue>
    </source>
</reference>
<name>A0AAV9R8V1_9TELE</name>
<proteinExistence type="predicted"/>
<comment type="caution">
    <text evidence="2">The sequence shown here is derived from an EMBL/GenBank/DDBJ whole genome shotgun (WGS) entry which is preliminary data.</text>
</comment>
<dbReference type="Proteomes" id="UP001311232">
    <property type="component" value="Unassembled WGS sequence"/>
</dbReference>
<feature type="compositionally biased region" description="Basic and acidic residues" evidence="1">
    <location>
        <begin position="54"/>
        <end position="63"/>
    </location>
</feature>
<evidence type="ECO:0000313" key="3">
    <source>
        <dbReference type="Proteomes" id="UP001311232"/>
    </source>
</evidence>
<dbReference type="AlphaFoldDB" id="A0AAV9R8V1"/>
<sequence>MVHSDSMSPTSPVIWSKLFRRLELNTSLAEGSARHSQQTLTLRLGLPSLSGFHPRQDHQEGRVLRTTARPIGRNDSQRPVPNLTAQECDPLIHWGKPQHETAELGGNKQTHPSPPPLPVGHSRVEESPAPLEEMGSRAHAVRGGESDYF</sequence>
<protein>
    <submittedName>
        <fullName evidence="2">Uncharacterized protein</fullName>
    </submittedName>
</protein>
<gene>
    <name evidence="2" type="ORF">CRENBAI_010324</name>
</gene>
<feature type="region of interest" description="Disordered" evidence="1">
    <location>
        <begin position="47"/>
        <end position="83"/>
    </location>
</feature>
<evidence type="ECO:0000313" key="2">
    <source>
        <dbReference type="EMBL" id="KAK5604790.1"/>
    </source>
</evidence>
<accession>A0AAV9R8V1</accession>
<keyword evidence="3" id="KW-1185">Reference proteome</keyword>